<dbReference type="Proteomes" id="UP000694569">
    <property type="component" value="Unplaced"/>
</dbReference>
<accession>A0A8C5MMH4</accession>
<name>A0A8C5MMH4_9ANUR</name>
<sequence length="368" mass="41996">MELRWRVSHLPTAWMSLLRWRLCKVMAAIVPKTAAPWVDFCSVDKYYYIVRADLSCYMRSTNFNKGEDLNVFSLHPSCGNGDHYLAHEDDLFYIIKGTSYRHVSDMSKGDDAVVYSLHPSCQGGDHYLSAFGKFYIIYQSRGVYHRTKNMATYEDGKEYSLHNDCKDGLYYFGVKDYYYFVKPLNEWGVQYSRCTNFNTNERGETFSFHPSVIGFLPGGLGITHGPSAGVWNYIKTIRNDSQDHITWTDKVSVKQGFDKEKMLPVENNWNISPSVSGVPGRLATLLTKSQFFLSTSYGGFSVNTDRENWNSLSVDGETVSILLDPGQEVYVWQYSLNLGSEAVLFCRDLKFEAPTECPTENPLLPAKH</sequence>
<evidence type="ECO:0000313" key="3">
    <source>
        <dbReference type="Proteomes" id="UP000694569"/>
    </source>
</evidence>
<protein>
    <submittedName>
        <fullName evidence="2">Uncharacterized protein</fullName>
    </submittedName>
</protein>
<evidence type="ECO:0000256" key="1">
    <source>
        <dbReference type="SAM" id="SignalP"/>
    </source>
</evidence>
<dbReference type="GeneTree" id="ENSGT01030000234859"/>
<organism evidence="2 3">
    <name type="scientific">Leptobrachium leishanense</name>
    <name type="common">Leishan spiny toad</name>
    <dbReference type="NCBI Taxonomy" id="445787"/>
    <lineage>
        <taxon>Eukaryota</taxon>
        <taxon>Metazoa</taxon>
        <taxon>Chordata</taxon>
        <taxon>Craniata</taxon>
        <taxon>Vertebrata</taxon>
        <taxon>Euteleostomi</taxon>
        <taxon>Amphibia</taxon>
        <taxon>Batrachia</taxon>
        <taxon>Anura</taxon>
        <taxon>Pelobatoidea</taxon>
        <taxon>Megophryidae</taxon>
        <taxon>Leptobrachium</taxon>
    </lineage>
</organism>
<keyword evidence="1" id="KW-0732">Signal</keyword>
<dbReference type="AlphaFoldDB" id="A0A8C5MMH4"/>
<reference evidence="2" key="1">
    <citation type="submission" date="2025-08" db="UniProtKB">
        <authorList>
            <consortium name="Ensembl"/>
        </authorList>
    </citation>
    <scope>IDENTIFICATION</scope>
</reference>
<reference evidence="2" key="2">
    <citation type="submission" date="2025-09" db="UniProtKB">
        <authorList>
            <consortium name="Ensembl"/>
        </authorList>
    </citation>
    <scope>IDENTIFICATION</scope>
</reference>
<feature type="signal peptide" evidence="1">
    <location>
        <begin position="1"/>
        <end position="27"/>
    </location>
</feature>
<feature type="chain" id="PRO_5034007653" evidence="1">
    <location>
        <begin position="28"/>
        <end position="368"/>
    </location>
</feature>
<proteinExistence type="predicted"/>
<evidence type="ECO:0000313" key="2">
    <source>
        <dbReference type="Ensembl" id="ENSLLEP00000015910.1"/>
    </source>
</evidence>
<keyword evidence="3" id="KW-1185">Reference proteome</keyword>
<dbReference type="Ensembl" id="ENSLLET00000016519.1">
    <property type="protein sequence ID" value="ENSLLEP00000015910.1"/>
    <property type="gene ID" value="ENSLLEG00000010055.1"/>
</dbReference>